<dbReference type="EMBL" id="JRRC01076622">
    <property type="protein sequence ID" value="KHF99395.1"/>
    <property type="molecule type" value="Genomic_DNA"/>
</dbReference>
<reference evidence="2" key="1">
    <citation type="submission" date="2014-09" db="EMBL/GenBank/DDBJ databases">
        <authorList>
            <person name="Mudge J."/>
            <person name="Ramaraj T."/>
            <person name="Lindquist I.E."/>
            <person name="Bharti A.K."/>
            <person name="Sundararajan A."/>
            <person name="Cameron C.T."/>
            <person name="Woodward J.E."/>
            <person name="May G.D."/>
            <person name="Brubaker C."/>
            <person name="Broadhvest J."/>
            <person name="Wilkins T.A."/>
        </authorList>
    </citation>
    <scope>NUCLEOTIDE SEQUENCE</scope>
    <source>
        <strain evidence="2">cv. AKA8401</strain>
    </source>
</reference>
<gene>
    <name evidence="1" type="ORF">F383_19740</name>
</gene>
<keyword evidence="2" id="KW-1185">Reference proteome</keyword>
<proteinExistence type="predicted"/>
<protein>
    <submittedName>
        <fullName evidence="1">Uncharacterized protein</fullName>
    </submittedName>
</protein>
<dbReference type="Proteomes" id="UP000032142">
    <property type="component" value="Unassembled WGS sequence"/>
</dbReference>
<comment type="caution">
    <text evidence="1">The sequence shown here is derived from an EMBL/GenBank/DDBJ whole genome shotgun (WGS) entry which is preliminary data.</text>
</comment>
<evidence type="ECO:0000313" key="2">
    <source>
        <dbReference type="Proteomes" id="UP000032142"/>
    </source>
</evidence>
<name>A0A0B0MKF8_GOSAR</name>
<sequence>MRKYIICEMYLSFVVCDCNWLRSICIL</sequence>
<evidence type="ECO:0000313" key="1">
    <source>
        <dbReference type="EMBL" id="KHF99395.1"/>
    </source>
</evidence>
<organism evidence="1 2">
    <name type="scientific">Gossypium arboreum</name>
    <name type="common">Tree cotton</name>
    <name type="synonym">Gossypium nanking</name>
    <dbReference type="NCBI Taxonomy" id="29729"/>
    <lineage>
        <taxon>Eukaryota</taxon>
        <taxon>Viridiplantae</taxon>
        <taxon>Streptophyta</taxon>
        <taxon>Embryophyta</taxon>
        <taxon>Tracheophyta</taxon>
        <taxon>Spermatophyta</taxon>
        <taxon>Magnoliopsida</taxon>
        <taxon>eudicotyledons</taxon>
        <taxon>Gunneridae</taxon>
        <taxon>Pentapetalae</taxon>
        <taxon>rosids</taxon>
        <taxon>malvids</taxon>
        <taxon>Malvales</taxon>
        <taxon>Malvaceae</taxon>
        <taxon>Malvoideae</taxon>
        <taxon>Gossypium</taxon>
    </lineage>
</organism>
<dbReference type="AlphaFoldDB" id="A0A0B0MKF8"/>
<accession>A0A0B0MKF8</accession>